<protein>
    <recommendedName>
        <fullName evidence="2">Actin-fragmin kinase catalytic domain-containing protein</fullName>
    </recommendedName>
</protein>
<dbReference type="PANTHER" id="PTHR38737">
    <property type="entry name" value="ACTIN-FRAGMIN KINASE DDB_G0279609-RELATED"/>
    <property type="match status" value="1"/>
</dbReference>
<dbReference type="RefSeq" id="XP_044559592.1">
    <property type="nucleotide sequence ID" value="XM_044709979.1"/>
</dbReference>
<reference evidence="3 4" key="1">
    <citation type="journal article" date="2019" name="Sci. Rep.">
        <title>Nanopore sequencing improves the draft genome of the human pathogenic amoeba Naegleria fowleri.</title>
        <authorList>
            <person name="Liechti N."/>
            <person name="Schurch N."/>
            <person name="Bruggmann R."/>
            <person name="Wittwer M."/>
        </authorList>
    </citation>
    <scope>NUCLEOTIDE SEQUENCE [LARGE SCALE GENOMIC DNA]</scope>
    <source>
        <strain evidence="3 4">ATCC 30894</strain>
    </source>
</reference>
<evidence type="ECO:0000259" key="2">
    <source>
        <dbReference type="Pfam" id="PF09192"/>
    </source>
</evidence>
<organism evidence="3 4">
    <name type="scientific">Naegleria fowleri</name>
    <name type="common">Brain eating amoeba</name>
    <dbReference type="NCBI Taxonomy" id="5763"/>
    <lineage>
        <taxon>Eukaryota</taxon>
        <taxon>Discoba</taxon>
        <taxon>Heterolobosea</taxon>
        <taxon>Tetramitia</taxon>
        <taxon>Eutetramitia</taxon>
        <taxon>Vahlkampfiidae</taxon>
        <taxon>Naegleria</taxon>
    </lineage>
</organism>
<dbReference type="PANTHER" id="PTHR38737:SF1">
    <property type="entry name" value="ACTIN-FRAGMIN KINASE DDB_G0279609-RELATED"/>
    <property type="match status" value="1"/>
</dbReference>
<evidence type="ECO:0000256" key="1">
    <source>
        <dbReference type="SAM" id="MobiDB-lite"/>
    </source>
</evidence>
<feature type="compositionally biased region" description="Pro residues" evidence="1">
    <location>
        <begin position="9"/>
        <end position="20"/>
    </location>
</feature>
<dbReference type="Pfam" id="PF09192">
    <property type="entry name" value="Act-Frag_cataly"/>
    <property type="match status" value="1"/>
</dbReference>
<accession>A0A6A5BPM8</accession>
<dbReference type="InterPro" id="IPR037469">
    <property type="entry name" value="Put_AFK"/>
</dbReference>
<feature type="region of interest" description="Disordered" evidence="1">
    <location>
        <begin position="1"/>
        <end position="20"/>
    </location>
</feature>
<dbReference type="VEuPathDB" id="AmoebaDB:NF0100470"/>
<dbReference type="Gene3D" id="1.10.1070.11">
    <property type="entry name" value="Phosphatidylinositol 3-/4-kinase, catalytic domain"/>
    <property type="match status" value="1"/>
</dbReference>
<dbReference type="VEuPathDB" id="AmoebaDB:FDP41_006353"/>
<dbReference type="OMA" id="RIRIISW"/>
<proteinExistence type="predicted"/>
<dbReference type="Gene3D" id="3.30.1010.10">
    <property type="entry name" value="Phosphatidylinositol 3-kinase Catalytic Subunit, Chain A, domain 4"/>
    <property type="match status" value="1"/>
</dbReference>
<evidence type="ECO:0000313" key="3">
    <source>
        <dbReference type="EMBL" id="KAF0974879.1"/>
    </source>
</evidence>
<dbReference type="VEuPathDB" id="AmoebaDB:NfTy_076420"/>
<sequence>MSLEEHSTIPPPPPSFVPPPPSMMHIGGATHNLAKDNHSFRFSENPTAGVFFVETQLEGHVVVKAIATIAQELFGSKIASFLELKTPQIQLIEYKADFKNPIKTYWSKCKKYLKEFATKHELFVKERKLNKELYRAFFLLIELVEGAYSLEDLMNHEELAREILTNPVVLNDIGRMVVMDIIINNCDRFPLDLIWEHEGNSSNVLFSIINTNNKGSSRVACIDQPYMAVIDDKQKKEYLTKIEKFAEACCSSSPRSDMHENPYLTQIWKYISDVTGVNLDESSTSGGDHDDNKRCNKEILQGIMDAVQFLKGLNRTKLEEFKTQVERMKTGSDCDGVYFQSVLTIDVDFLEEAIERMTFELR</sequence>
<evidence type="ECO:0000313" key="4">
    <source>
        <dbReference type="Proteomes" id="UP000444721"/>
    </source>
</evidence>
<dbReference type="OrthoDB" id="17745at2759"/>
<dbReference type="AlphaFoldDB" id="A0A6A5BPM8"/>
<keyword evidence="4" id="KW-1185">Reference proteome</keyword>
<feature type="domain" description="Actin-fragmin kinase catalytic" evidence="2">
    <location>
        <begin position="41"/>
        <end position="283"/>
    </location>
</feature>
<dbReference type="EMBL" id="VFQX01000051">
    <property type="protein sequence ID" value="KAF0974879.1"/>
    <property type="molecule type" value="Genomic_DNA"/>
</dbReference>
<dbReference type="GeneID" id="68113571"/>
<dbReference type="InterPro" id="IPR036940">
    <property type="entry name" value="PI3/4_kinase_cat_sf"/>
</dbReference>
<gene>
    <name evidence="3" type="ORF">FDP41_006353</name>
</gene>
<name>A0A6A5BPM8_NAEFO</name>
<dbReference type="InterPro" id="IPR011009">
    <property type="entry name" value="Kinase-like_dom_sf"/>
</dbReference>
<dbReference type="SUPFAM" id="SSF56112">
    <property type="entry name" value="Protein kinase-like (PK-like)"/>
    <property type="match status" value="1"/>
</dbReference>
<dbReference type="Proteomes" id="UP000444721">
    <property type="component" value="Unassembled WGS sequence"/>
</dbReference>
<comment type="caution">
    <text evidence="3">The sequence shown here is derived from an EMBL/GenBank/DDBJ whole genome shotgun (WGS) entry which is preliminary data.</text>
</comment>
<dbReference type="InterPro" id="IPR015275">
    <property type="entry name" value="Actin-fragmin_kin_cat_dom"/>
</dbReference>